<dbReference type="PANTHER" id="PTHR30290">
    <property type="entry name" value="PERIPLASMIC BINDING COMPONENT OF ABC TRANSPORTER"/>
    <property type="match status" value="1"/>
</dbReference>
<dbReference type="GO" id="GO:0042597">
    <property type="term" value="C:periplasmic space"/>
    <property type="evidence" value="ECO:0007669"/>
    <property type="project" value="UniProtKB-ARBA"/>
</dbReference>
<dbReference type="Gene3D" id="3.40.190.10">
    <property type="entry name" value="Periplasmic binding protein-like II"/>
    <property type="match status" value="1"/>
</dbReference>
<dbReference type="PATRIC" id="fig|1666911.3.peg.4223"/>
<evidence type="ECO:0000313" key="7">
    <source>
        <dbReference type="Proteomes" id="UP000050465"/>
    </source>
</evidence>
<accession>A0A0P7ZKN6</accession>
<evidence type="ECO:0000256" key="3">
    <source>
        <dbReference type="ARBA" id="ARBA00022448"/>
    </source>
</evidence>
<gene>
    <name evidence="6" type="ORF">HLUCCA11_10385</name>
</gene>
<dbReference type="Proteomes" id="UP000050465">
    <property type="component" value="Unassembled WGS sequence"/>
</dbReference>
<reference evidence="6 7" key="1">
    <citation type="submission" date="2015-09" db="EMBL/GenBank/DDBJ databases">
        <title>Identification and resolution of microdiversity through metagenomic sequencing of parallel consortia.</title>
        <authorList>
            <person name="Nelson W.C."/>
            <person name="Romine M.F."/>
            <person name="Lindemann S.R."/>
        </authorList>
    </citation>
    <scope>NUCLEOTIDE SEQUENCE [LARGE SCALE GENOMIC DNA]</scope>
    <source>
        <strain evidence="6">Ana</strain>
    </source>
</reference>
<dbReference type="InterPro" id="IPR000914">
    <property type="entry name" value="SBP_5_dom"/>
</dbReference>
<dbReference type="STRING" id="1666911.HLUCCA11_10385"/>
<keyword evidence="4" id="KW-0732">Signal</keyword>
<dbReference type="Pfam" id="PF00496">
    <property type="entry name" value="SBP_bac_5"/>
    <property type="match status" value="1"/>
</dbReference>
<dbReference type="InterPro" id="IPR039424">
    <property type="entry name" value="SBP_5"/>
</dbReference>
<evidence type="ECO:0000259" key="5">
    <source>
        <dbReference type="Pfam" id="PF00496"/>
    </source>
</evidence>
<proteinExistence type="inferred from homology"/>
<dbReference type="CDD" id="cd08519">
    <property type="entry name" value="PBP2_NikA_DppA_OppA_like_20"/>
    <property type="match status" value="1"/>
</dbReference>
<keyword evidence="3" id="KW-0813">Transport</keyword>
<dbReference type="GO" id="GO:0030313">
    <property type="term" value="C:cell envelope"/>
    <property type="evidence" value="ECO:0007669"/>
    <property type="project" value="UniProtKB-SubCell"/>
</dbReference>
<dbReference type="SUPFAM" id="SSF53850">
    <property type="entry name" value="Periplasmic binding protein-like II"/>
    <property type="match status" value="1"/>
</dbReference>
<comment type="similarity">
    <text evidence="2">Belongs to the bacterial solute-binding protein 5 family.</text>
</comment>
<dbReference type="GO" id="GO:0015833">
    <property type="term" value="P:peptide transport"/>
    <property type="evidence" value="ECO:0007669"/>
    <property type="project" value="TreeGrafter"/>
</dbReference>
<feature type="domain" description="Solute-binding protein family 5" evidence="5">
    <location>
        <begin position="135"/>
        <end position="499"/>
    </location>
</feature>
<comment type="subcellular location">
    <subcellularLocation>
        <location evidence="1">Cell envelope</location>
    </subcellularLocation>
</comment>
<dbReference type="AlphaFoldDB" id="A0A0P7ZKN6"/>
<dbReference type="InterPro" id="IPR030678">
    <property type="entry name" value="Peptide/Ni-bd"/>
</dbReference>
<evidence type="ECO:0000256" key="2">
    <source>
        <dbReference type="ARBA" id="ARBA00005695"/>
    </source>
</evidence>
<dbReference type="PANTHER" id="PTHR30290:SF10">
    <property type="entry name" value="PERIPLASMIC OLIGOPEPTIDE-BINDING PROTEIN-RELATED"/>
    <property type="match status" value="1"/>
</dbReference>
<sequence length="596" mass="65741">MIASFLLRLRQMPPLRQLINSWFGNSWFGRSPSQHLLQRPQQKTQQKTQSRYWLKGSRYIGLFSLCLLLTVSCRSGDADVAGSGTAASSGDRITMGTTLSAGSLDPADAYETFPGILLYNLGDRLYTYAPGTTDIVPQLATELPTISDDGLTYTIPLRDDVTLHDGTPFDAEVMAFSMQRFMDNQGRPSDLLASKVESVSAADSGELVITLKEPVSAFTALLTFSGVTPVSPEQYEIGLSKFKPDTFIGSGPYKLNSFSSNIIRLDANPDYWGEQPANEGIDIQIFTSAVNLYNAFTSGELDVAYQTLDPDQITKIQADADANNWNVIEAGSTVINYLSLNQKIAPFDDLNVRKAVAAMVDRPQISDRAFQGQAEPLYSLIPKAFDVYKPVFEEAYGDGNYEKAKEYLTAAGITEANPLTFEVWYPSASTPRQVAANTMKQAIEQNLPGLVTVEVSTAESATLWQNVEKGVYNSVLSNWYADYFDPENFVQPFLTCDAGSEAELCTSGESQSNGSFYYSTRANELVTAQNAESDPAKRNAIFDQLQDLMVEDVPYIPLWQTKDYVFTTDNVSDVAIQPNQQLLLWQIDKQNAEVAS</sequence>
<evidence type="ECO:0000256" key="4">
    <source>
        <dbReference type="ARBA" id="ARBA00022729"/>
    </source>
</evidence>
<protein>
    <submittedName>
        <fullName evidence="6">Peptide/nickel transport system substrate-binding protein</fullName>
    </submittedName>
</protein>
<dbReference type="EMBL" id="LJZR01000012">
    <property type="protein sequence ID" value="KPQ35360.1"/>
    <property type="molecule type" value="Genomic_DNA"/>
</dbReference>
<dbReference type="PIRSF" id="PIRSF002741">
    <property type="entry name" value="MppA"/>
    <property type="match status" value="1"/>
</dbReference>
<comment type="caution">
    <text evidence="6">The sequence shown here is derived from an EMBL/GenBank/DDBJ whole genome shotgun (WGS) entry which is preliminary data.</text>
</comment>
<evidence type="ECO:0000256" key="1">
    <source>
        <dbReference type="ARBA" id="ARBA00004196"/>
    </source>
</evidence>
<name>A0A0P7ZKN6_9CYAN</name>
<dbReference type="GO" id="GO:0043190">
    <property type="term" value="C:ATP-binding cassette (ABC) transporter complex"/>
    <property type="evidence" value="ECO:0007669"/>
    <property type="project" value="InterPro"/>
</dbReference>
<dbReference type="GO" id="GO:1904680">
    <property type="term" value="F:peptide transmembrane transporter activity"/>
    <property type="evidence" value="ECO:0007669"/>
    <property type="project" value="TreeGrafter"/>
</dbReference>
<dbReference type="Gene3D" id="3.10.105.10">
    <property type="entry name" value="Dipeptide-binding Protein, Domain 3"/>
    <property type="match status" value="1"/>
</dbReference>
<evidence type="ECO:0000313" key="6">
    <source>
        <dbReference type="EMBL" id="KPQ35360.1"/>
    </source>
</evidence>
<organism evidence="6 7">
    <name type="scientific">Phormidesmis priestleyi Ana</name>
    <dbReference type="NCBI Taxonomy" id="1666911"/>
    <lineage>
        <taxon>Bacteria</taxon>
        <taxon>Bacillati</taxon>
        <taxon>Cyanobacteriota</taxon>
        <taxon>Cyanophyceae</taxon>
        <taxon>Leptolyngbyales</taxon>
        <taxon>Leptolyngbyaceae</taxon>
        <taxon>Phormidesmis</taxon>
    </lineage>
</organism>